<keyword evidence="5" id="KW-0653">Protein transport</keyword>
<evidence type="ECO:0000256" key="3">
    <source>
        <dbReference type="ARBA" id="ARBA00022448"/>
    </source>
</evidence>
<evidence type="ECO:0000256" key="6">
    <source>
        <dbReference type="ARBA" id="ARBA00022989"/>
    </source>
</evidence>
<comment type="subcellular location">
    <subcellularLocation>
        <location evidence="1">Membrane</location>
        <topology evidence="1">Multi-pass membrane protein</topology>
    </subcellularLocation>
</comment>
<dbReference type="STRING" id="70667.A0A183TPH6"/>
<dbReference type="InterPro" id="IPR006634">
    <property type="entry name" value="TLC-dom"/>
</dbReference>
<name>A0A183TPH6_SCHSO</name>
<feature type="transmembrane region" description="Helical" evidence="8">
    <location>
        <begin position="216"/>
        <end position="233"/>
    </location>
</feature>
<proteinExistence type="inferred from homology"/>
<dbReference type="GO" id="GO:0005789">
    <property type="term" value="C:endoplasmic reticulum membrane"/>
    <property type="evidence" value="ECO:0007669"/>
    <property type="project" value="TreeGrafter"/>
</dbReference>
<keyword evidence="7 8" id="KW-0472">Membrane</keyword>
<dbReference type="InterPro" id="IPR016447">
    <property type="entry name" value="Translocation_assoc_membrane"/>
</dbReference>
<evidence type="ECO:0000313" key="11">
    <source>
        <dbReference type="Proteomes" id="UP000275846"/>
    </source>
</evidence>
<dbReference type="PANTHER" id="PTHR12371:SF11">
    <property type="entry name" value="TRANSLOCATING CHAIN-ASSOCIATED MEMBRANE PROTEIN"/>
    <property type="match status" value="1"/>
</dbReference>
<sequence>MRPLRKKNKNSSYFSHEFIIENHGDIVSVVAMVFIVGMLELLLLHPSLYPCSTTKVSKVCPPDLLYTTGRYDFCAIFFYSIVAIILHAVAQEYMLDKITRKLHLPRSSQSKFSESGQLLIFYVASVYWAVYALINEGFLSSLGGLWAEYPHAHLPFWIKLFFIFQISYWLHNYPELYFQKAKKSEIPNRVFYSTLYLVGVTAVFNFQWFVHPIPRYLYRIGVPYVLVGLLLIVKTCFSYGLPQYSVPTMSVSEGNFNTWLIRYWFS</sequence>
<keyword evidence="11" id="KW-1185">Reference proteome</keyword>
<dbReference type="Proteomes" id="UP000275846">
    <property type="component" value="Unassembled WGS sequence"/>
</dbReference>
<gene>
    <name evidence="10" type="ORF">SSLN_LOCUS18374</name>
</gene>
<feature type="domain" description="TLC" evidence="9">
    <location>
        <begin position="111"/>
        <end position="207"/>
    </location>
</feature>
<evidence type="ECO:0000256" key="4">
    <source>
        <dbReference type="ARBA" id="ARBA00022692"/>
    </source>
</evidence>
<reference evidence="12" key="1">
    <citation type="submission" date="2016-06" db="UniProtKB">
        <authorList>
            <consortium name="WormBaseParasite"/>
        </authorList>
    </citation>
    <scope>IDENTIFICATION</scope>
</reference>
<feature type="transmembrane region" description="Helical" evidence="8">
    <location>
        <begin position="190"/>
        <end position="210"/>
    </location>
</feature>
<evidence type="ECO:0000256" key="2">
    <source>
        <dbReference type="ARBA" id="ARBA00005999"/>
    </source>
</evidence>
<protein>
    <submittedName>
        <fullName evidence="12">TLC domain-containing protein</fullName>
    </submittedName>
</protein>
<dbReference type="OrthoDB" id="3053196at2759"/>
<dbReference type="GO" id="GO:0006616">
    <property type="term" value="P:SRP-dependent cotranslational protein targeting to membrane, translocation"/>
    <property type="evidence" value="ECO:0007669"/>
    <property type="project" value="InterPro"/>
</dbReference>
<accession>A0A183TPH6</accession>
<feature type="transmembrane region" description="Helical" evidence="8">
    <location>
        <begin position="76"/>
        <end position="95"/>
    </location>
</feature>
<dbReference type="EMBL" id="UYSU01044272">
    <property type="protein sequence ID" value="VDM04760.1"/>
    <property type="molecule type" value="Genomic_DNA"/>
</dbReference>
<organism evidence="12">
    <name type="scientific">Schistocephalus solidus</name>
    <name type="common">Tapeworm</name>
    <dbReference type="NCBI Taxonomy" id="70667"/>
    <lineage>
        <taxon>Eukaryota</taxon>
        <taxon>Metazoa</taxon>
        <taxon>Spiralia</taxon>
        <taxon>Lophotrochozoa</taxon>
        <taxon>Platyhelminthes</taxon>
        <taxon>Cestoda</taxon>
        <taxon>Eucestoda</taxon>
        <taxon>Diphyllobothriidea</taxon>
        <taxon>Diphyllobothriidae</taxon>
        <taxon>Schistocephalus</taxon>
    </lineage>
</organism>
<keyword evidence="3" id="KW-0813">Transport</keyword>
<comment type="similarity">
    <text evidence="2">Belongs to the TRAM family.</text>
</comment>
<evidence type="ECO:0000313" key="10">
    <source>
        <dbReference type="EMBL" id="VDM04760.1"/>
    </source>
</evidence>
<evidence type="ECO:0000259" key="9">
    <source>
        <dbReference type="Pfam" id="PF03798"/>
    </source>
</evidence>
<evidence type="ECO:0000313" key="12">
    <source>
        <dbReference type="WBParaSite" id="SSLN_0001906801-mRNA-1"/>
    </source>
</evidence>
<feature type="transmembrane region" description="Helical" evidence="8">
    <location>
        <begin position="116"/>
        <end position="134"/>
    </location>
</feature>
<evidence type="ECO:0000256" key="7">
    <source>
        <dbReference type="ARBA" id="ARBA00023136"/>
    </source>
</evidence>
<dbReference type="GO" id="GO:0045048">
    <property type="term" value="P:protein insertion into ER membrane"/>
    <property type="evidence" value="ECO:0007669"/>
    <property type="project" value="TreeGrafter"/>
</dbReference>
<dbReference type="AlphaFoldDB" id="A0A183TPH6"/>
<feature type="transmembrane region" description="Helical" evidence="8">
    <location>
        <begin position="26"/>
        <end position="44"/>
    </location>
</feature>
<dbReference type="WBParaSite" id="SSLN_0001906801-mRNA-1">
    <property type="protein sequence ID" value="SSLN_0001906801-mRNA-1"/>
    <property type="gene ID" value="SSLN_0001906801"/>
</dbReference>
<feature type="transmembrane region" description="Helical" evidence="8">
    <location>
        <begin position="154"/>
        <end position="170"/>
    </location>
</feature>
<evidence type="ECO:0000256" key="1">
    <source>
        <dbReference type="ARBA" id="ARBA00004141"/>
    </source>
</evidence>
<dbReference type="Pfam" id="PF03798">
    <property type="entry name" value="TRAM_LAG1_CLN8"/>
    <property type="match status" value="1"/>
</dbReference>
<reference evidence="10 11" key="2">
    <citation type="submission" date="2018-11" db="EMBL/GenBank/DDBJ databases">
        <authorList>
            <consortium name="Pathogen Informatics"/>
        </authorList>
    </citation>
    <scope>NUCLEOTIDE SEQUENCE [LARGE SCALE GENOMIC DNA]</scope>
    <source>
        <strain evidence="10 11">NST_G2</strain>
    </source>
</reference>
<keyword evidence="4 8" id="KW-0812">Transmembrane</keyword>
<evidence type="ECO:0000256" key="5">
    <source>
        <dbReference type="ARBA" id="ARBA00022927"/>
    </source>
</evidence>
<dbReference type="PANTHER" id="PTHR12371">
    <property type="entry name" value="TRANSLOCATION ASSOCIATED MEMBRANE PROTEIN"/>
    <property type="match status" value="1"/>
</dbReference>
<evidence type="ECO:0000256" key="8">
    <source>
        <dbReference type="SAM" id="Phobius"/>
    </source>
</evidence>
<keyword evidence="6 8" id="KW-1133">Transmembrane helix</keyword>